<evidence type="ECO:0000313" key="4">
    <source>
        <dbReference type="Proteomes" id="UP001235849"/>
    </source>
</evidence>
<dbReference type="InterPro" id="IPR024983">
    <property type="entry name" value="CHAT_dom"/>
</dbReference>
<dbReference type="PANTHER" id="PTHR10098">
    <property type="entry name" value="RAPSYN-RELATED"/>
    <property type="match status" value="1"/>
</dbReference>
<gene>
    <name evidence="3" type="ORF">PMG25_01235</name>
</gene>
<feature type="repeat" description="TPR" evidence="1">
    <location>
        <begin position="83"/>
        <end position="116"/>
    </location>
</feature>
<keyword evidence="4" id="KW-1185">Reference proteome</keyword>
<feature type="repeat" description="TPR" evidence="1">
    <location>
        <begin position="203"/>
        <end position="236"/>
    </location>
</feature>
<dbReference type="RefSeq" id="WP_283765095.1">
    <property type="nucleotide sequence ID" value="NZ_JAQOSO010000003.1"/>
</dbReference>
<dbReference type="SMART" id="SM00028">
    <property type="entry name" value="TPR"/>
    <property type="match status" value="8"/>
</dbReference>
<dbReference type="EMBL" id="JAQOSO010000003">
    <property type="protein sequence ID" value="MDJ1172713.1"/>
    <property type="molecule type" value="Genomic_DNA"/>
</dbReference>
<dbReference type="PANTHER" id="PTHR10098:SF108">
    <property type="entry name" value="TETRATRICOPEPTIDE REPEAT PROTEIN 28"/>
    <property type="match status" value="1"/>
</dbReference>
<feature type="repeat" description="TPR" evidence="1">
    <location>
        <begin position="43"/>
        <end position="76"/>
    </location>
</feature>
<comment type="caution">
    <text evidence="3">The sequence shown here is derived from an EMBL/GenBank/DDBJ whole genome shotgun (WGS) entry which is preliminary data.</text>
</comment>
<dbReference type="SUPFAM" id="SSF48452">
    <property type="entry name" value="TPR-like"/>
    <property type="match status" value="2"/>
</dbReference>
<feature type="repeat" description="TPR" evidence="1">
    <location>
        <begin position="163"/>
        <end position="196"/>
    </location>
</feature>
<feature type="domain" description="CHAT" evidence="2">
    <location>
        <begin position="472"/>
        <end position="754"/>
    </location>
</feature>
<reference evidence="3 4" key="1">
    <citation type="submission" date="2023-01" db="EMBL/GenBank/DDBJ databases">
        <title>Novel diversity within Roseofilum (Cyanobacteria; Desertifilaceae) from marine benthic mats with descriptions of four novel species.</title>
        <authorList>
            <person name="Wang Y."/>
            <person name="Berthold D.E."/>
            <person name="Hu J."/>
            <person name="Lefler F.W."/>
            <person name="Laughinghouse H.D. IV."/>
        </authorList>
    </citation>
    <scope>NUCLEOTIDE SEQUENCE [LARGE SCALE GENOMIC DNA]</scope>
    <source>
        <strain evidence="3 4">BLCC-M114</strain>
    </source>
</reference>
<sequence length="878" mass="98752">MDADDLLKQGIEQYYKSQFRGATASWEQALALYREMGNRRGEANSLGNLGLAYQSLGQYQRAIAFQEKSLTIAREIGYRQGEAASLGNLGLAYQSLGQYQKAIDFQEKSLTIEREIGNRQGEANSLGNLGLAYQSLGQYQRAIAFQEKSLTIAREIGYRQGEAASLGNLGLAYQSLGQYQKAIDFQEKSLTIEREIGNRQGEANSLGSLGNAYDSLGQYQRAITFYEQLLKIAREIGNRQGEANSLGSLGNAYYLLGQYQRAIDFHQQHLTIAREIGDRQGEWKSLNNLGDSLRQIPQLVDLAEKTLRKAVEVCETLRSDLQDSHQISIFETQRNSYRLLQQVLIAQDKPIEALEISERGRTRAFINLLRQRFPEESNPYISAPQIRQVAQTQNATLVEYSIVFEELYIWVIQPTGNIEFRRSPIAESDLKNLETLILRARVSIGITEKDNDNQLLKLNPEEKPRNGHFPWLQYLYNILIAPITDRLPTDPEDRIIFIPHYALYLVPFAALQNPQGRYLIEDHTPLTAPSIQVLETTHAQQQRLHRTQKKALVVAEPTLHPKFQQDPYKLRSYEYMQEAAQTIATILDTLPIMGDSATKVAVINQMLQTRIVHIFAHGLLDEYQPEDTNLGDIPGTIVLAPDADSDGALNAAEILDHKLNAEIVVLSACSTGKGKITGDGIIGLSRCFILAGVPSLVVSLWNIGAPAAKVLMTEFYQNLANGKNRAAALRHAMLNTKIRFPKPESWSGFTLIGETHPLTLTTQQIEEALRTMSIPEHATPEAIVKAFTDLFDYYEPEFLNQIQGLDLQPTDSIETLATKIKAWCKTHPNVEENIENDLSQMGLDDAEEAEDDPEEVVKRAYEKYLENLNRLGKKDQEN</sequence>
<dbReference type="PROSITE" id="PS50005">
    <property type="entry name" value="TPR"/>
    <property type="match status" value="6"/>
</dbReference>
<accession>A0ABT7B0L4</accession>
<dbReference type="Pfam" id="PF13424">
    <property type="entry name" value="TPR_12"/>
    <property type="match status" value="4"/>
</dbReference>
<protein>
    <submittedName>
        <fullName evidence="3">CHAT domain-containing protein</fullName>
    </submittedName>
</protein>
<dbReference type="Proteomes" id="UP001235849">
    <property type="component" value="Unassembled WGS sequence"/>
</dbReference>
<feature type="repeat" description="TPR" evidence="1">
    <location>
        <begin position="123"/>
        <end position="156"/>
    </location>
</feature>
<evidence type="ECO:0000313" key="3">
    <source>
        <dbReference type="EMBL" id="MDJ1172713.1"/>
    </source>
</evidence>
<evidence type="ECO:0000259" key="2">
    <source>
        <dbReference type="Pfam" id="PF12770"/>
    </source>
</evidence>
<dbReference type="Pfam" id="PF12770">
    <property type="entry name" value="CHAT"/>
    <property type="match status" value="1"/>
</dbReference>
<dbReference type="InterPro" id="IPR011990">
    <property type="entry name" value="TPR-like_helical_dom_sf"/>
</dbReference>
<evidence type="ECO:0000256" key="1">
    <source>
        <dbReference type="PROSITE-ProRule" id="PRU00339"/>
    </source>
</evidence>
<keyword evidence="1" id="KW-0802">TPR repeat</keyword>
<proteinExistence type="predicted"/>
<name>A0ABT7B0L4_9CYAN</name>
<feature type="repeat" description="TPR" evidence="1">
    <location>
        <begin position="243"/>
        <end position="276"/>
    </location>
</feature>
<dbReference type="InterPro" id="IPR019734">
    <property type="entry name" value="TPR_rpt"/>
</dbReference>
<dbReference type="Gene3D" id="1.25.40.10">
    <property type="entry name" value="Tetratricopeptide repeat domain"/>
    <property type="match status" value="2"/>
</dbReference>
<organism evidence="3 4">
    <name type="scientific">Roseofilum capinflatum BLCC-M114</name>
    <dbReference type="NCBI Taxonomy" id="3022440"/>
    <lineage>
        <taxon>Bacteria</taxon>
        <taxon>Bacillati</taxon>
        <taxon>Cyanobacteriota</taxon>
        <taxon>Cyanophyceae</taxon>
        <taxon>Desertifilales</taxon>
        <taxon>Desertifilaceae</taxon>
        <taxon>Roseofilum</taxon>
        <taxon>Roseofilum capinflatum</taxon>
    </lineage>
</organism>